<dbReference type="EMBL" id="JAPDFR010000005">
    <property type="protein sequence ID" value="KAK0386399.1"/>
    <property type="molecule type" value="Genomic_DNA"/>
</dbReference>
<dbReference type="SUPFAM" id="SSF51905">
    <property type="entry name" value="FAD/NAD(P)-binding domain"/>
    <property type="match status" value="1"/>
</dbReference>
<reference evidence="2" key="1">
    <citation type="submission" date="2022-10" db="EMBL/GenBank/DDBJ databases">
        <title>Determination and structural analysis of whole genome sequence of Sarocladium strictum F4-1.</title>
        <authorList>
            <person name="Hu L."/>
            <person name="Jiang Y."/>
        </authorList>
    </citation>
    <scope>NUCLEOTIDE SEQUENCE</scope>
    <source>
        <strain evidence="2">F4-1</strain>
    </source>
</reference>
<dbReference type="Proteomes" id="UP001175261">
    <property type="component" value="Unassembled WGS sequence"/>
</dbReference>
<dbReference type="Gene3D" id="3.30.70.1990">
    <property type="match status" value="1"/>
</dbReference>
<dbReference type="Gene3D" id="1.10.405.20">
    <property type="match status" value="1"/>
</dbReference>
<sequence>MLSKGASVLSAFVSLVSAANVIEKDIVIVGGGASGAYAAFRLREDFGKTVALIEKQKILGGHVDSWTDETGRTYDHGVVTFIDAGNATAFMERLGLELGNFPRATVTEEYFDFTSGEAVDFQPRPFPDQLAALEEFRVQAEKFEPIIQAPGYFNFPEPGEIPEELLMPFGEWLEKYNLQIAAPFIFSSTGLGVGNMTREMTLYALQAFGASMARSTLGTQGSFVPATLRNQDIYDAIGKRLGDDVYYQTTVVDSKRSVDGVKVLIRDSVTGEITHIAAQRLLISIPPTSKNTAAFDLDENEETVLGKLYYNNEYTGLINNANLAANWSYFNLPAAAAPDNYLILPGAPFLTRIDAMGNGTIFRMTFVGDTNTSAGEAKAMMQMDFDRLIESGSIQAPDNGDSSLSWVDFSVHDSMHARVSREEVESGFFQRFNALQGQRSTWWTGGAWAVNFQTHLWEYDDLIIPKMLEGLE</sequence>
<dbReference type="InterPro" id="IPR036188">
    <property type="entry name" value="FAD/NAD-bd_sf"/>
</dbReference>
<evidence type="ECO:0000256" key="1">
    <source>
        <dbReference type="SAM" id="SignalP"/>
    </source>
</evidence>
<dbReference type="PANTHER" id="PTHR42923">
    <property type="entry name" value="PROTOPORPHYRINOGEN OXIDASE"/>
    <property type="match status" value="1"/>
</dbReference>
<feature type="signal peptide" evidence="1">
    <location>
        <begin position="1"/>
        <end position="18"/>
    </location>
</feature>
<feature type="chain" id="PRO_5041278074" description="Amine oxidase" evidence="1">
    <location>
        <begin position="19"/>
        <end position="472"/>
    </location>
</feature>
<name>A0AA39GG87_SARSR</name>
<proteinExistence type="predicted"/>
<protein>
    <recommendedName>
        <fullName evidence="4">Amine oxidase</fullName>
    </recommendedName>
</protein>
<dbReference type="Gene3D" id="3.50.50.60">
    <property type="entry name" value="FAD/NAD(P)-binding domain"/>
    <property type="match status" value="1"/>
</dbReference>
<gene>
    <name evidence="2" type="ORF">NLU13_6236</name>
</gene>
<keyword evidence="3" id="KW-1185">Reference proteome</keyword>
<evidence type="ECO:0000313" key="3">
    <source>
        <dbReference type="Proteomes" id="UP001175261"/>
    </source>
</evidence>
<evidence type="ECO:0000313" key="2">
    <source>
        <dbReference type="EMBL" id="KAK0386399.1"/>
    </source>
</evidence>
<dbReference type="Pfam" id="PF13450">
    <property type="entry name" value="NAD_binding_8"/>
    <property type="match status" value="1"/>
</dbReference>
<dbReference type="GO" id="GO:0016491">
    <property type="term" value="F:oxidoreductase activity"/>
    <property type="evidence" value="ECO:0007669"/>
    <property type="project" value="TreeGrafter"/>
</dbReference>
<accession>A0AA39GG87</accession>
<dbReference type="AlphaFoldDB" id="A0AA39GG87"/>
<evidence type="ECO:0008006" key="4">
    <source>
        <dbReference type="Google" id="ProtNLM"/>
    </source>
</evidence>
<dbReference type="PANTHER" id="PTHR42923:SF26">
    <property type="entry name" value="FMN REDUCTASE LOT6, PUTATIVE (AFU_ORTHOLOGUE AFUA_7G06600)-RELATED"/>
    <property type="match status" value="1"/>
</dbReference>
<keyword evidence="1" id="KW-0732">Signal</keyword>
<comment type="caution">
    <text evidence="2">The sequence shown here is derived from an EMBL/GenBank/DDBJ whole genome shotgun (WGS) entry which is preliminary data.</text>
</comment>
<dbReference type="InterPro" id="IPR050464">
    <property type="entry name" value="Zeta_carotene_desat/Oxidored"/>
</dbReference>
<organism evidence="2 3">
    <name type="scientific">Sarocladium strictum</name>
    <name type="common">Black bundle disease fungus</name>
    <name type="synonym">Acremonium strictum</name>
    <dbReference type="NCBI Taxonomy" id="5046"/>
    <lineage>
        <taxon>Eukaryota</taxon>
        <taxon>Fungi</taxon>
        <taxon>Dikarya</taxon>
        <taxon>Ascomycota</taxon>
        <taxon>Pezizomycotina</taxon>
        <taxon>Sordariomycetes</taxon>
        <taxon>Hypocreomycetidae</taxon>
        <taxon>Hypocreales</taxon>
        <taxon>Sarocladiaceae</taxon>
        <taxon>Sarocladium</taxon>
    </lineage>
</organism>